<feature type="binding site" evidence="11">
    <location>
        <position position="211"/>
    </location>
    <ligand>
        <name>Zn(2+)</name>
        <dbReference type="ChEBI" id="CHEBI:29105"/>
        <label>2</label>
    </ligand>
</feature>
<feature type="binding site" evidence="11">
    <location>
        <position position="189"/>
    </location>
    <ligand>
        <name>Zn(2+)</name>
        <dbReference type="ChEBI" id="CHEBI:29105"/>
        <label>2</label>
    </ligand>
</feature>
<keyword evidence="4 11" id="KW-0677">Repeat</keyword>
<evidence type="ECO:0000313" key="17">
    <source>
        <dbReference type="Proteomes" id="UP000264071"/>
    </source>
</evidence>
<dbReference type="GO" id="GO:0042026">
    <property type="term" value="P:protein refolding"/>
    <property type="evidence" value="ECO:0007669"/>
    <property type="project" value="TreeGrafter"/>
</dbReference>
<dbReference type="SMART" id="SM00271">
    <property type="entry name" value="DnaJ"/>
    <property type="match status" value="1"/>
</dbReference>
<evidence type="ECO:0000256" key="9">
    <source>
        <dbReference type="ARBA" id="ARBA00061004"/>
    </source>
</evidence>
<organism evidence="16 17">
    <name type="scientific">Gemmatimonas aurantiaca</name>
    <dbReference type="NCBI Taxonomy" id="173480"/>
    <lineage>
        <taxon>Bacteria</taxon>
        <taxon>Pseudomonadati</taxon>
        <taxon>Gemmatimonadota</taxon>
        <taxon>Gemmatimonadia</taxon>
        <taxon>Gemmatimonadales</taxon>
        <taxon>Gemmatimonadaceae</taxon>
        <taxon>Gemmatimonas</taxon>
    </lineage>
</organism>
<dbReference type="PANTHER" id="PTHR43096:SF48">
    <property type="entry name" value="CHAPERONE PROTEIN DNAJ"/>
    <property type="match status" value="1"/>
</dbReference>
<evidence type="ECO:0000256" key="7">
    <source>
        <dbReference type="ARBA" id="ARBA00023016"/>
    </source>
</evidence>
<evidence type="ECO:0000259" key="14">
    <source>
        <dbReference type="PROSITE" id="PS50076"/>
    </source>
</evidence>
<keyword evidence="2 11" id="KW-0235">DNA replication</keyword>
<keyword evidence="8 11" id="KW-0143">Chaperone</keyword>
<keyword evidence="7 11" id="KW-0346">Stress response</keyword>
<dbReference type="InterPro" id="IPR002939">
    <property type="entry name" value="DnaJ_C"/>
</dbReference>
<dbReference type="CDD" id="cd06257">
    <property type="entry name" value="DnaJ"/>
    <property type="match status" value="1"/>
</dbReference>
<feature type="repeat" description="CXXCXGXG motif" evidence="11">
    <location>
        <begin position="189"/>
        <end position="196"/>
    </location>
</feature>
<evidence type="ECO:0000256" key="11">
    <source>
        <dbReference type="HAMAP-Rule" id="MF_01152"/>
    </source>
</evidence>
<keyword evidence="3 11" id="KW-0479">Metal-binding</keyword>
<gene>
    <name evidence="11" type="primary">dnaJ</name>
    <name evidence="16" type="ORF">DGD08_06960</name>
</gene>
<feature type="repeat" description="CXXCXGXG motif" evidence="11">
    <location>
        <begin position="225"/>
        <end position="232"/>
    </location>
</feature>
<dbReference type="Gene3D" id="2.60.260.20">
    <property type="entry name" value="Urease metallochaperone UreE, N-terminal domain"/>
    <property type="match status" value="2"/>
</dbReference>
<evidence type="ECO:0000256" key="8">
    <source>
        <dbReference type="ARBA" id="ARBA00023186"/>
    </source>
</evidence>
<accession>A0A3D4V708</accession>
<dbReference type="Gene3D" id="1.10.287.110">
    <property type="entry name" value="DnaJ domain"/>
    <property type="match status" value="1"/>
</dbReference>
<feature type="binding site" evidence="11">
    <location>
        <position position="172"/>
    </location>
    <ligand>
        <name>Zn(2+)</name>
        <dbReference type="ChEBI" id="CHEBI:29105"/>
        <label>1</label>
    </ligand>
</feature>
<feature type="binding site" evidence="11">
    <location>
        <position position="192"/>
    </location>
    <ligand>
        <name>Zn(2+)</name>
        <dbReference type="ChEBI" id="CHEBI:29105"/>
        <label>2</label>
    </ligand>
</feature>
<evidence type="ECO:0000256" key="3">
    <source>
        <dbReference type="ARBA" id="ARBA00022723"/>
    </source>
</evidence>
<dbReference type="GO" id="GO:0005524">
    <property type="term" value="F:ATP binding"/>
    <property type="evidence" value="ECO:0007669"/>
    <property type="project" value="InterPro"/>
</dbReference>
<dbReference type="SUPFAM" id="SSF46565">
    <property type="entry name" value="Chaperone J-domain"/>
    <property type="match status" value="1"/>
</dbReference>
<comment type="function">
    <text evidence="11">Participates actively in the response to hyperosmotic and heat shock by preventing the aggregation of stress-denatured proteins and by disaggregating proteins, also in an autonomous, DnaK-independent fashion. Unfolded proteins bind initially to DnaJ; upon interaction with the DnaJ-bound protein, DnaK hydrolyzes its bound ATP, resulting in the formation of a stable complex. GrpE releases ADP from DnaK; ATP binding to DnaK triggers the release of the substrate protein, thus completing the reaction cycle. Several rounds of ATP-dependent interactions between DnaJ, DnaK and GrpE are required for fully efficient folding. Also involved, together with DnaK and GrpE, in the DNA replication of plasmids through activation of initiation proteins.</text>
</comment>
<dbReference type="CDD" id="cd10719">
    <property type="entry name" value="DnaJ_zf"/>
    <property type="match status" value="1"/>
</dbReference>
<dbReference type="FunFam" id="2.10.230.10:FF:000002">
    <property type="entry name" value="Molecular chaperone DnaJ"/>
    <property type="match status" value="1"/>
</dbReference>
<dbReference type="GO" id="GO:0008270">
    <property type="term" value="F:zinc ion binding"/>
    <property type="evidence" value="ECO:0007669"/>
    <property type="project" value="UniProtKB-UniRule"/>
</dbReference>
<feature type="zinc finger region" description="CR-type" evidence="12">
    <location>
        <begin position="159"/>
        <end position="237"/>
    </location>
</feature>
<keyword evidence="5 11" id="KW-0863">Zinc-finger</keyword>
<evidence type="ECO:0000256" key="6">
    <source>
        <dbReference type="ARBA" id="ARBA00022833"/>
    </source>
</evidence>
<comment type="caution">
    <text evidence="16">The sequence shown here is derived from an EMBL/GenBank/DDBJ whole genome shotgun (WGS) entry which is preliminary data.</text>
</comment>
<feature type="domain" description="CR-type" evidence="15">
    <location>
        <begin position="159"/>
        <end position="237"/>
    </location>
</feature>
<evidence type="ECO:0000256" key="12">
    <source>
        <dbReference type="PROSITE-ProRule" id="PRU00546"/>
    </source>
</evidence>
<keyword evidence="6 11" id="KW-0862">Zinc</keyword>
<feature type="region of interest" description="Disordered" evidence="13">
    <location>
        <begin position="79"/>
        <end position="111"/>
    </location>
</feature>
<dbReference type="PROSITE" id="PS51188">
    <property type="entry name" value="ZF_CR"/>
    <property type="match status" value="1"/>
</dbReference>
<feature type="binding site" evidence="11">
    <location>
        <position position="225"/>
    </location>
    <ligand>
        <name>Zn(2+)</name>
        <dbReference type="ChEBI" id="CHEBI:29105"/>
        <label>1</label>
    </ligand>
</feature>
<dbReference type="PROSITE" id="PS50076">
    <property type="entry name" value="DNAJ_2"/>
    <property type="match status" value="1"/>
</dbReference>
<evidence type="ECO:0000259" key="15">
    <source>
        <dbReference type="PROSITE" id="PS51188"/>
    </source>
</evidence>
<dbReference type="PANTHER" id="PTHR43096">
    <property type="entry name" value="DNAJ HOMOLOG 1, MITOCHONDRIAL-RELATED"/>
    <property type="match status" value="1"/>
</dbReference>
<dbReference type="EMBL" id="DPIY01000006">
    <property type="protein sequence ID" value="HCT56939.1"/>
    <property type="molecule type" value="Genomic_DNA"/>
</dbReference>
<dbReference type="GO" id="GO:0006260">
    <property type="term" value="P:DNA replication"/>
    <property type="evidence" value="ECO:0007669"/>
    <property type="project" value="UniProtKB-KW"/>
</dbReference>
<comment type="subcellular location">
    <subcellularLocation>
        <location evidence="11">Cytoplasm</location>
    </subcellularLocation>
</comment>
<evidence type="ECO:0000256" key="2">
    <source>
        <dbReference type="ARBA" id="ARBA00022705"/>
    </source>
</evidence>
<dbReference type="OMA" id="RVCPTCV"/>
<feature type="domain" description="J" evidence="14">
    <location>
        <begin position="6"/>
        <end position="71"/>
    </location>
</feature>
<dbReference type="InterPro" id="IPR036410">
    <property type="entry name" value="HSP_DnaJ_Cys-rich_dom_sf"/>
</dbReference>
<keyword evidence="1 11" id="KW-0963">Cytoplasm</keyword>
<dbReference type="Pfam" id="PF00226">
    <property type="entry name" value="DnaJ"/>
    <property type="match status" value="1"/>
</dbReference>
<dbReference type="Gene3D" id="2.10.230.10">
    <property type="entry name" value="Heat shock protein DnaJ, cysteine-rich domain"/>
    <property type="match status" value="1"/>
</dbReference>
<evidence type="ECO:0000256" key="4">
    <source>
        <dbReference type="ARBA" id="ARBA00022737"/>
    </source>
</evidence>
<dbReference type="GO" id="GO:0031072">
    <property type="term" value="F:heat shock protein binding"/>
    <property type="evidence" value="ECO:0007669"/>
    <property type="project" value="InterPro"/>
</dbReference>
<dbReference type="Pfam" id="PF00684">
    <property type="entry name" value="DnaJ_CXXCXGXG"/>
    <property type="match status" value="1"/>
</dbReference>
<feature type="compositionally biased region" description="Gly residues" evidence="13">
    <location>
        <begin position="95"/>
        <end position="107"/>
    </location>
</feature>
<feature type="repeat" description="CXXCXGXG motif" evidence="11">
    <location>
        <begin position="211"/>
        <end position="218"/>
    </location>
</feature>
<dbReference type="InterPro" id="IPR012724">
    <property type="entry name" value="DnaJ"/>
</dbReference>
<dbReference type="CDD" id="cd10747">
    <property type="entry name" value="DnaJ_C"/>
    <property type="match status" value="1"/>
</dbReference>
<evidence type="ECO:0000256" key="5">
    <source>
        <dbReference type="ARBA" id="ARBA00022771"/>
    </source>
</evidence>
<dbReference type="HAMAP" id="MF_01152">
    <property type="entry name" value="DnaJ"/>
    <property type="match status" value="1"/>
</dbReference>
<dbReference type="GO" id="GO:0009408">
    <property type="term" value="P:response to heat"/>
    <property type="evidence" value="ECO:0007669"/>
    <property type="project" value="InterPro"/>
</dbReference>
<dbReference type="GO" id="GO:0051082">
    <property type="term" value="F:unfolded protein binding"/>
    <property type="evidence" value="ECO:0007669"/>
    <property type="project" value="UniProtKB-UniRule"/>
</dbReference>
<comment type="similarity">
    <text evidence="9 11">Belongs to the DnaJ family.</text>
</comment>
<dbReference type="InterPro" id="IPR036869">
    <property type="entry name" value="J_dom_sf"/>
</dbReference>
<feature type="binding site" evidence="11">
    <location>
        <position position="175"/>
    </location>
    <ligand>
        <name>Zn(2+)</name>
        <dbReference type="ChEBI" id="CHEBI:29105"/>
        <label>1</label>
    </ligand>
</feature>
<evidence type="ECO:0000256" key="1">
    <source>
        <dbReference type="ARBA" id="ARBA00022490"/>
    </source>
</evidence>
<evidence type="ECO:0000313" key="16">
    <source>
        <dbReference type="EMBL" id="HCT56939.1"/>
    </source>
</evidence>
<dbReference type="SUPFAM" id="SSF57938">
    <property type="entry name" value="DnaJ/Hsp40 cysteine-rich domain"/>
    <property type="match status" value="1"/>
</dbReference>
<dbReference type="InterPro" id="IPR001623">
    <property type="entry name" value="DnaJ_domain"/>
</dbReference>
<dbReference type="PRINTS" id="PR00625">
    <property type="entry name" value="JDOMAIN"/>
</dbReference>
<dbReference type="SUPFAM" id="SSF49493">
    <property type="entry name" value="HSP40/DnaJ peptide-binding domain"/>
    <property type="match status" value="2"/>
</dbReference>
<feature type="binding site" evidence="11">
    <location>
        <position position="228"/>
    </location>
    <ligand>
        <name>Zn(2+)</name>
        <dbReference type="ChEBI" id="CHEBI:29105"/>
        <label>1</label>
    </ligand>
</feature>
<evidence type="ECO:0000256" key="10">
    <source>
        <dbReference type="ARBA" id="ARBA00067609"/>
    </source>
</evidence>
<proteinExistence type="inferred from homology"/>
<feature type="repeat" description="CXXCXGXG motif" evidence="11">
    <location>
        <begin position="172"/>
        <end position="179"/>
    </location>
</feature>
<reference evidence="16 17" key="1">
    <citation type="journal article" date="2018" name="Nat. Biotechnol.">
        <title>A standardized bacterial taxonomy based on genome phylogeny substantially revises the tree of life.</title>
        <authorList>
            <person name="Parks D.H."/>
            <person name="Chuvochina M."/>
            <person name="Waite D.W."/>
            <person name="Rinke C."/>
            <person name="Skarshewski A."/>
            <person name="Chaumeil P.A."/>
            <person name="Hugenholtz P."/>
        </authorList>
    </citation>
    <scope>NUCLEOTIDE SEQUENCE [LARGE SCALE GENOMIC DNA]</scope>
    <source>
        <strain evidence="16">UBA8844</strain>
    </source>
</reference>
<sequence>MANGTDYYAVLGVPSSAPADEIKKQYRRLAKQYHPDANQNDPKAADRFKEISEAYNVVGDAEKRKQYDDMRRLGAFGGVGGFNSGSARPSSRPSGFGGTGPGQGGPGTFNDFDVGGLGGLGDLFSSMFGAGARARNKGPERGQTVEQTVEIPFRVAATGGKVPVDIEVNEECAVCHGNGAAPGAQLKPCTECSGRGVISFGQGSFAVNRPCPVCVGRGSIPSERCPTCRGTGEARVRRKVLISVPSGAESGHKVRLRGQGGKGAAGGQAGDLVITFDVQSDRFYKRDGLDLIATVPINVAQATLGSRVSVRTLDGKKVAIRIPAGTSAGKRFKVSGQGIEKDGSKGDLLVEVTITVPGALNEAQEKAMRDFAEASGLKY</sequence>
<evidence type="ECO:0000256" key="13">
    <source>
        <dbReference type="SAM" id="MobiDB-lite"/>
    </source>
</evidence>
<dbReference type="Proteomes" id="UP000264071">
    <property type="component" value="Unassembled WGS sequence"/>
</dbReference>
<dbReference type="FunFam" id="2.60.260.20:FF:000013">
    <property type="entry name" value="DnaJ subfamily B member 11"/>
    <property type="match status" value="1"/>
</dbReference>
<dbReference type="InterPro" id="IPR001305">
    <property type="entry name" value="HSP_DnaJ_Cys-rich_dom"/>
</dbReference>
<feature type="compositionally biased region" description="Low complexity" evidence="13">
    <location>
        <begin position="84"/>
        <end position="94"/>
    </location>
</feature>
<protein>
    <recommendedName>
        <fullName evidence="10 11">Chaperone protein DnaJ</fullName>
    </recommendedName>
</protein>
<name>A0A3D4V708_9BACT</name>
<comment type="domain">
    <text evidence="11">The J domain is necessary and sufficient to stimulate DnaK ATPase activity. Zinc center 1 plays an important role in the autonomous, DnaK-independent chaperone activity of DnaJ. Zinc center 2 is essential for interaction with DnaK and for DnaJ activity.</text>
</comment>
<dbReference type="InterPro" id="IPR008971">
    <property type="entry name" value="HSP40/DnaJ_pept-bd"/>
</dbReference>
<comment type="subunit">
    <text evidence="11">Homodimer.</text>
</comment>
<dbReference type="GO" id="GO:0005737">
    <property type="term" value="C:cytoplasm"/>
    <property type="evidence" value="ECO:0007669"/>
    <property type="project" value="UniProtKB-SubCell"/>
</dbReference>
<comment type="cofactor">
    <cofactor evidence="11">
        <name>Zn(2+)</name>
        <dbReference type="ChEBI" id="CHEBI:29105"/>
    </cofactor>
    <text evidence="11">Binds 2 Zn(2+) ions per monomer.</text>
</comment>
<feature type="binding site" evidence="11">
    <location>
        <position position="214"/>
    </location>
    <ligand>
        <name>Zn(2+)</name>
        <dbReference type="ChEBI" id="CHEBI:29105"/>
        <label>2</label>
    </ligand>
</feature>
<dbReference type="Pfam" id="PF01556">
    <property type="entry name" value="DnaJ_C"/>
    <property type="match status" value="1"/>
</dbReference>
<dbReference type="AlphaFoldDB" id="A0A3D4V708"/>